<evidence type="ECO:0000313" key="2">
    <source>
        <dbReference type="EMBL" id="RSJ09945.1"/>
    </source>
</evidence>
<dbReference type="EMBL" id="RJOH01000030">
    <property type="protein sequence ID" value="RSJ09945.1"/>
    <property type="molecule type" value="Genomic_DNA"/>
</dbReference>
<protein>
    <submittedName>
        <fullName evidence="2">Uncharacterized protein</fullName>
    </submittedName>
</protein>
<dbReference type="AlphaFoldDB" id="A0A3R9KPB7"/>
<accession>A0A3R9KPB7</accession>
<comment type="caution">
    <text evidence="2">The sequence shown here is derived from an EMBL/GenBank/DDBJ whole genome shotgun (WGS) entry which is preliminary data.</text>
</comment>
<gene>
    <name evidence="2" type="ORF">D8836_10035</name>
</gene>
<proteinExistence type="predicted"/>
<keyword evidence="1" id="KW-0175">Coiled coil</keyword>
<reference evidence="2 3" key="1">
    <citation type="submission" date="2018-11" db="EMBL/GenBank/DDBJ databases">
        <title>Species Designations Belie Phenotypic and Genotypic Heterogeneity in Oral Streptococci.</title>
        <authorList>
            <person name="Velsko I."/>
        </authorList>
    </citation>
    <scope>NUCLEOTIDE SEQUENCE [LARGE SCALE GENOMIC DNA]</scope>
    <source>
        <strain evidence="2 3">BCC06</strain>
    </source>
</reference>
<evidence type="ECO:0000256" key="1">
    <source>
        <dbReference type="SAM" id="Coils"/>
    </source>
</evidence>
<dbReference type="Proteomes" id="UP000267438">
    <property type="component" value="Unassembled WGS sequence"/>
</dbReference>
<dbReference type="RefSeq" id="WP_125393956.1">
    <property type="nucleotide sequence ID" value="NZ_RJOH01000030.1"/>
</dbReference>
<feature type="coiled-coil region" evidence="1">
    <location>
        <begin position="5"/>
        <end position="83"/>
    </location>
</feature>
<name>A0A3R9KPB7_STRMT</name>
<evidence type="ECO:0000313" key="3">
    <source>
        <dbReference type="Proteomes" id="UP000267438"/>
    </source>
</evidence>
<organism evidence="2 3">
    <name type="scientific">Streptococcus mitis</name>
    <dbReference type="NCBI Taxonomy" id="28037"/>
    <lineage>
        <taxon>Bacteria</taxon>
        <taxon>Bacillati</taxon>
        <taxon>Bacillota</taxon>
        <taxon>Bacilli</taxon>
        <taxon>Lactobacillales</taxon>
        <taxon>Streptococcaceae</taxon>
        <taxon>Streptococcus</taxon>
        <taxon>Streptococcus mitis group</taxon>
    </lineage>
</organism>
<sequence>MTRTVKEIFQELENMENDNAKLIKKRQEELEAIGPTIEKAKQDIVEAKNKVDAEAYNKAKTELWTAGNTKELLEEELEKLQNNPLVSKKEYHKLAKEITAAAESVNAEILDKISKYFPEFEKLKENFTRNVEDANKALSKLEHAIGKNTESYKYDDQGGLVQRYHGLDYTPKKSVACLLNKFVETYNRMVK</sequence>